<accession>A0A6G7J444</accession>
<dbReference type="InterPro" id="IPR036967">
    <property type="entry name" value="Ribosomal_uS11_sf"/>
</dbReference>
<dbReference type="PANTHER" id="PTHR11759">
    <property type="entry name" value="40S RIBOSOMAL PROTEIN S14/30S RIBOSOMAL PROTEIN S11"/>
    <property type="match status" value="1"/>
</dbReference>
<keyword evidence="2 7" id="KW-0699">rRNA-binding</keyword>
<comment type="subunit">
    <text evidence="7">Part of the 30S ribosomal subunit. Interacts with proteins S7 and S18. Binds to IF-3.</text>
</comment>
<proteinExistence type="inferred from homology"/>
<evidence type="ECO:0000313" key="9">
    <source>
        <dbReference type="EMBL" id="QII45643.1"/>
    </source>
</evidence>
<dbReference type="HAMAP" id="MF_01310">
    <property type="entry name" value="Ribosomal_uS11"/>
    <property type="match status" value="1"/>
</dbReference>
<dbReference type="NCBIfam" id="NF003698">
    <property type="entry name" value="PRK05309.1"/>
    <property type="match status" value="1"/>
</dbReference>
<protein>
    <recommendedName>
        <fullName evidence="6 7">Small ribosomal subunit protein uS11</fullName>
    </recommendedName>
</protein>
<keyword evidence="4 7" id="KW-0689">Ribosomal protein</keyword>
<dbReference type="GO" id="GO:0003735">
    <property type="term" value="F:structural constituent of ribosome"/>
    <property type="evidence" value="ECO:0007669"/>
    <property type="project" value="InterPro"/>
</dbReference>
<dbReference type="GO" id="GO:0005840">
    <property type="term" value="C:ribosome"/>
    <property type="evidence" value="ECO:0007669"/>
    <property type="project" value="UniProtKB-KW"/>
</dbReference>
<dbReference type="InterPro" id="IPR001971">
    <property type="entry name" value="Ribosomal_uS11"/>
</dbReference>
<evidence type="ECO:0000256" key="4">
    <source>
        <dbReference type="ARBA" id="ARBA00022980"/>
    </source>
</evidence>
<evidence type="ECO:0000256" key="2">
    <source>
        <dbReference type="ARBA" id="ARBA00022730"/>
    </source>
</evidence>
<keyword evidence="3 7" id="KW-0694">RNA-binding</keyword>
<dbReference type="GO" id="GO:0006412">
    <property type="term" value="P:translation"/>
    <property type="evidence" value="ECO:0007669"/>
    <property type="project" value="UniProtKB-UniRule"/>
</dbReference>
<dbReference type="Proteomes" id="UP000502928">
    <property type="component" value="Chromosome"/>
</dbReference>
<reference evidence="9 10" key="1">
    <citation type="submission" date="2020-02" db="EMBL/GenBank/DDBJ databases">
        <title>Complete genome of Muricauda sp. 501str8.</title>
        <authorList>
            <person name="Dong B."/>
            <person name="Zhu S."/>
            <person name="Yang J."/>
            <person name="Chen J."/>
        </authorList>
    </citation>
    <scope>NUCLEOTIDE SEQUENCE [LARGE SCALE GENOMIC DNA]</scope>
    <source>
        <strain evidence="9 10">501str8</strain>
    </source>
</reference>
<dbReference type="SUPFAM" id="SSF53137">
    <property type="entry name" value="Translational machinery components"/>
    <property type="match status" value="1"/>
</dbReference>
<dbReference type="Pfam" id="PF00411">
    <property type="entry name" value="Ribosomal_S11"/>
    <property type="match status" value="1"/>
</dbReference>
<evidence type="ECO:0000256" key="3">
    <source>
        <dbReference type="ARBA" id="ARBA00022884"/>
    </source>
</evidence>
<keyword evidence="5 7" id="KW-0687">Ribonucleoprotein</keyword>
<dbReference type="KEGG" id="mut:GVT53_13470"/>
<dbReference type="PIRSF" id="PIRSF002131">
    <property type="entry name" value="Ribosomal_S11"/>
    <property type="match status" value="1"/>
</dbReference>
<keyword evidence="10" id="KW-1185">Reference proteome</keyword>
<dbReference type="InterPro" id="IPR019981">
    <property type="entry name" value="Ribosomal_uS11_bac-type"/>
</dbReference>
<sequence length="130" mass="13979">MAKTSKTTTKKRKVVVDATGEAHVVASFNNIIISLTNKKGDVISWSSAGKMGFRGSKKNTPYAAQVAAEDCAKVAHEAGLRKVKVYVKGPGNGRESAIRSIHNSGIEVTEIVDVTPLPHNGCRPPKRRRV</sequence>
<dbReference type="InterPro" id="IPR018102">
    <property type="entry name" value="Ribosomal_uS11_CS"/>
</dbReference>
<dbReference type="Gene3D" id="3.30.420.80">
    <property type="entry name" value="Ribosomal protein S11"/>
    <property type="match status" value="1"/>
</dbReference>
<evidence type="ECO:0000256" key="5">
    <source>
        <dbReference type="ARBA" id="ARBA00023274"/>
    </source>
</evidence>
<evidence type="ECO:0000313" key="10">
    <source>
        <dbReference type="Proteomes" id="UP000502928"/>
    </source>
</evidence>
<evidence type="ECO:0000256" key="7">
    <source>
        <dbReference type="HAMAP-Rule" id="MF_01310"/>
    </source>
</evidence>
<comment type="function">
    <text evidence="7">Located on the platform of the 30S subunit, it bridges several disparate RNA helices of the 16S rRNA. Forms part of the Shine-Dalgarno cleft in the 70S ribosome.</text>
</comment>
<dbReference type="GO" id="GO:1990904">
    <property type="term" value="C:ribonucleoprotein complex"/>
    <property type="evidence" value="ECO:0007669"/>
    <property type="project" value="UniProtKB-KW"/>
</dbReference>
<name>A0A6G7J444_9FLAO</name>
<evidence type="ECO:0000256" key="1">
    <source>
        <dbReference type="ARBA" id="ARBA00006194"/>
    </source>
</evidence>
<dbReference type="PROSITE" id="PS00054">
    <property type="entry name" value="RIBOSOMAL_S11"/>
    <property type="match status" value="1"/>
</dbReference>
<dbReference type="AlphaFoldDB" id="A0A6G7J444"/>
<organism evidence="9 10">
    <name type="scientific">Flagellimonas oceani</name>
    <dbReference type="NCBI Taxonomy" id="2698672"/>
    <lineage>
        <taxon>Bacteria</taxon>
        <taxon>Pseudomonadati</taxon>
        <taxon>Bacteroidota</taxon>
        <taxon>Flavobacteriia</taxon>
        <taxon>Flavobacteriales</taxon>
        <taxon>Flavobacteriaceae</taxon>
        <taxon>Flagellimonas</taxon>
    </lineage>
</organism>
<dbReference type="FunFam" id="3.30.420.80:FF:000004">
    <property type="entry name" value="30S ribosomal protein S11"/>
    <property type="match status" value="1"/>
</dbReference>
<evidence type="ECO:0000256" key="8">
    <source>
        <dbReference type="RuleBase" id="RU003629"/>
    </source>
</evidence>
<comment type="similarity">
    <text evidence="1 7 8">Belongs to the universal ribosomal protein uS11 family.</text>
</comment>
<dbReference type="EMBL" id="CP049616">
    <property type="protein sequence ID" value="QII45643.1"/>
    <property type="molecule type" value="Genomic_DNA"/>
</dbReference>
<dbReference type="NCBIfam" id="TIGR03632">
    <property type="entry name" value="uS11_bact"/>
    <property type="match status" value="1"/>
</dbReference>
<dbReference type="RefSeq" id="WP_108246829.1">
    <property type="nucleotide sequence ID" value="NZ_CP049616.1"/>
</dbReference>
<gene>
    <name evidence="7 9" type="primary">rpsK</name>
    <name evidence="9" type="ORF">GVT53_13470</name>
</gene>
<evidence type="ECO:0000256" key="6">
    <source>
        <dbReference type="ARBA" id="ARBA00035160"/>
    </source>
</evidence>
<dbReference type="GO" id="GO:0019843">
    <property type="term" value="F:rRNA binding"/>
    <property type="evidence" value="ECO:0007669"/>
    <property type="project" value="UniProtKB-UniRule"/>
</dbReference>